<sequence length="275" mass="30122">MNYTSAMVLWAKLTLLGILLSLSAGCATNATYDASHDPFEGFNRAIYKFNDAADRYVMKPIAKGYDKVVPTPVDKGITNVFSNLNDLIVGLNGILQGKFQQGLTDFARFLANSTVGIGGLFDVATSGGMVKHDEDFGQTLGVWGFNTGPYLVLPLLGASNIRDGVGLGVDALTWPVSYMGNFGTRLGLAGIRTVDLRADLLEATDILKEAALDPYVYTREAFLQRRKFLVYDGKIPKEEIPEEEFEFDDEFGEEEEIPEEPAGPSSPLPPYFPDR</sequence>
<dbReference type="RefSeq" id="WP_013219382.1">
    <property type="nucleotide sequence ID" value="NC_014315.1"/>
</dbReference>
<keyword evidence="6" id="KW-1185">Reference proteome</keyword>
<dbReference type="GO" id="GO:0120010">
    <property type="term" value="P:intermembrane phospholipid transfer"/>
    <property type="evidence" value="ECO:0007669"/>
    <property type="project" value="TreeGrafter"/>
</dbReference>
<comment type="similarity">
    <text evidence="1">Belongs to the MlaA family.</text>
</comment>
<evidence type="ECO:0000256" key="2">
    <source>
        <dbReference type="ARBA" id="ARBA00022729"/>
    </source>
</evidence>
<dbReference type="PANTHER" id="PTHR30035:SF3">
    <property type="entry name" value="INTERMEMBRANE PHOSPHOLIPID TRANSPORT SYSTEM LIPOPROTEIN MLAA"/>
    <property type="match status" value="1"/>
</dbReference>
<keyword evidence="2 4" id="KW-0732">Signal</keyword>
<evidence type="ECO:0000256" key="4">
    <source>
        <dbReference type="SAM" id="SignalP"/>
    </source>
</evidence>
<evidence type="ECO:0000313" key="6">
    <source>
        <dbReference type="Proteomes" id="UP000000393"/>
    </source>
</evidence>
<organism evidence="5 6">
    <name type="scientific">Nitrosococcus watsoni (strain C-113)</name>
    <dbReference type="NCBI Taxonomy" id="105559"/>
    <lineage>
        <taxon>Bacteria</taxon>
        <taxon>Pseudomonadati</taxon>
        <taxon>Pseudomonadota</taxon>
        <taxon>Gammaproteobacteria</taxon>
        <taxon>Chromatiales</taxon>
        <taxon>Chromatiaceae</taxon>
        <taxon>Nitrosococcus</taxon>
    </lineage>
</organism>
<dbReference type="PRINTS" id="PR01805">
    <property type="entry name" value="VACJLIPOPROT"/>
</dbReference>
<dbReference type="Proteomes" id="UP000000393">
    <property type="component" value="Chromosome"/>
</dbReference>
<gene>
    <name evidence="5" type="ordered locus">Nwat_0301</name>
</gene>
<dbReference type="eggNOG" id="COG2853">
    <property type="taxonomic scope" value="Bacteria"/>
</dbReference>
<dbReference type="EMBL" id="CP002086">
    <property type="protein sequence ID" value="ADJ27271.1"/>
    <property type="molecule type" value="Genomic_DNA"/>
</dbReference>
<feature type="compositionally biased region" description="Acidic residues" evidence="3">
    <location>
        <begin position="240"/>
        <end position="259"/>
    </location>
</feature>
<evidence type="ECO:0000256" key="3">
    <source>
        <dbReference type="SAM" id="MobiDB-lite"/>
    </source>
</evidence>
<feature type="chain" id="PRO_5003116761" evidence="4">
    <location>
        <begin position="27"/>
        <end position="275"/>
    </location>
</feature>
<feature type="compositionally biased region" description="Pro residues" evidence="3">
    <location>
        <begin position="264"/>
        <end position="275"/>
    </location>
</feature>
<reference evidence="5 6" key="1">
    <citation type="submission" date="2010-06" db="EMBL/GenBank/DDBJ databases">
        <title>Complete sequence of chromosome of Nitrosococcus watsoni C-113.</title>
        <authorList>
            <consortium name="US DOE Joint Genome Institute"/>
            <person name="Lucas S."/>
            <person name="Copeland A."/>
            <person name="Lapidus A."/>
            <person name="Cheng J.-F."/>
            <person name="Bruce D."/>
            <person name="Goodwin L."/>
            <person name="Pitluck S."/>
            <person name="Malfatti S.A."/>
            <person name="Chain P.S.G."/>
            <person name="Land M."/>
            <person name="Hauser L."/>
            <person name="Kyrpides N."/>
            <person name="Ivanova N."/>
            <person name="Cambell M.A."/>
            <person name="Heidelberg J.F."/>
            <person name="Klotz M.G."/>
            <person name="Woyke T."/>
        </authorList>
    </citation>
    <scope>NUCLEOTIDE SEQUENCE [LARGE SCALE GENOMIC DNA]</scope>
    <source>
        <strain evidence="5 6">C-113</strain>
    </source>
</reference>
<dbReference type="STRING" id="105559.Nwat_0301"/>
<dbReference type="InterPro" id="IPR007428">
    <property type="entry name" value="MlaA"/>
</dbReference>
<feature type="signal peptide" evidence="4">
    <location>
        <begin position="1"/>
        <end position="26"/>
    </location>
</feature>
<feature type="region of interest" description="Disordered" evidence="3">
    <location>
        <begin position="240"/>
        <end position="275"/>
    </location>
</feature>
<dbReference type="KEGG" id="nwa:Nwat_0301"/>
<evidence type="ECO:0000256" key="1">
    <source>
        <dbReference type="ARBA" id="ARBA00010634"/>
    </source>
</evidence>
<dbReference type="AlphaFoldDB" id="D8K9I2"/>
<dbReference type="GO" id="GO:0016020">
    <property type="term" value="C:membrane"/>
    <property type="evidence" value="ECO:0007669"/>
    <property type="project" value="InterPro"/>
</dbReference>
<dbReference type="HOGENOM" id="CLU_059326_1_1_6"/>
<evidence type="ECO:0000313" key="5">
    <source>
        <dbReference type="EMBL" id="ADJ27271.1"/>
    </source>
</evidence>
<proteinExistence type="inferred from homology"/>
<name>D8K9I2_NITWC</name>
<keyword evidence="5" id="KW-0449">Lipoprotein</keyword>
<dbReference type="Pfam" id="PF04333">
    <property type="entry name" value="MlaA"/>
    <property type="match status" value="1"/>
</dbReference>
<dbReference type="PANTHER" id="PTHR30035">
    <property type="entry name" value="LIPOPROTEIN VACJ-RELATED"/>
    <property type="match status" value="1"/>
</dbReference>
<dbReference type="OrthoDB" id="9785326at2"/>
<accession>D8K9I2</accession>
<protein>
    <submittedName>
        <fullName evidence="5">VacJ family lipoprotein</fullName>
    </submittedName>
</protein>